<reference evidence="1 2" key="1">
    <citation type="submission" date="2020-02" db="EMBL/GenBank/DDBJ databases">
        <title>Genome assembly of a novel Clostridium senegalense strain.</title>
        <authorList>
            <person name="Gupta T.B."/>
            <person name="Jauregui R."/>
            <person name="Maclean P."/>
            <person name="Nawarathana A."/>
            <person name="Brightwell G."/>
        </authorList>
    </citation>
    <scope>NUCLEOTIDE SEQUENCE [LARGE SCALE GENOMIC DNA]</scope>
    <source>
        <strain evidence="1 2">AGRFS4</strain>
    </source>
</reference>
<dbReference type="Proteomes" id="UP000481872">
    <property type="component" value="Unassembled WGS sequence"/>
</dbReference>
<comment type="caution">
    <text evidence="1">The sequence shown here is derived from an EMBL/GenBank/DDBJ whole genome shotgun (WGS) entry which is preliminary data.</text>
</comment>
<dbReference type="AlphaFoldDB" id="A0A6M0H0Q6"/>
<name>A0A6M0H0Q6_9CLOT</name>
<accession>A0A6M0H0Q6</accession>
<dbReference type="EMBL" id="JAAGPU010000005">
    <property type="protein sequence ID" value="NEU04169.1"/>
    <property type="molecule type" value="Genomic_DNA"/>
</dbReference>
<proteinExistence type="predicted"/>
<protein>
    <submittedName>
        <fullName evidence="1">Uncharacterized protein</fullName>
    </submittedName>
</protein>
<evidence type="ECO:0000313" key="1">
    <source>
        <dbReference type="EMBL" id="NEU04169.1"/>
    </source>
</evidence>
<sequence>MEELNEVLNLNLSNLSLFDMTEDNLIVFKEENYYNKSNFYFWLLNKLAKLENSNSIKELAYGHYLASYYLLIILTPLCYEELAFNHCKKALALDDNLKYKEWMLIFSTYNLLTVEDMESLVSDVLKNNPNSLLVNTLYNN</sequence>
<gene>
    <name evidence="1" type="ORF">G3M99_04705</name>
</gene>
<dbReference type="RefSeq" id="WP_061994269.1">
    <property type="nucleotide sequence ID" value="NZ_JAAGPU010000005.1"/>
</dbReference>
<evidence type="ECO:0000313" key="2">
    <source>
        <dbReference type="Proteomes" id="UP000481872"/>
    </source>
</evidence>
<organism evidence="1 2">
    <name type="scientific">Clostridium senegalense</name>
    <dbReference type="NCBI Taxonomy" id="1465809"/>
    <lineage>
        <taxon>Bacteria</taxon>
        <taxon>Bacillati</taxon>
        <taxon>Bacillota</taxon>
        <taxon>Clostridia</taxon>
        <taxon>Eubacteriales</taxon>
        <taxon>Clostridiaceae</taxon>
        <taxon>Clostridium</taxon>
    </lineage>
</organism>
<keyword evidence="2" id="KW-1185">Reference proteome</keyword>